<proteinExistence type="predicted"/>
<protein>
    <recommendedName>
        <fullName evidence="2">Uridine phosphorylase</fullName>
        <ecNumber evidence="1">2.4.2.3</ecNumber>
    </recommendedName>
</protein>
<dbReference type="Pfam" id="PF01048">
    <property type="entry name" value="PNP_UDP_1"/>
    <property type="match status" value="1"/>
</dbReference>
<evidence type="ECO:0000256" key="2">
    <source>
        <dbReference type="ARBA" id="ARBA00021980"/>
    </source>
</evidence>
<dbReference type="GO" id="GO:0006152">
    <property type="term" value="P:purine nucleoside catabolic process"/>
    <property type="evidence" value="ECO:0007669"/>
    <property type="project" value="TreeGrafter"/>
</dbReference>
<dbReference type="SUPFAM" id="SSF53167">
    <property type="entry name" value="Purine and uridine phosphorylases"/>
    <property type="match status" value="1"/>
</dbReference>
<feature type="domain" description="Nucleoside phosphorylase" evidence="5">
    <location>
        <begin position="29"/>
        <end position="216"/>
    </location>
</feature>
<feature type="region of interest" description="Disordered" evidence="4">
    <location>
        <begin position="252"/>
        <end position="274"/>
    </location>
</feature>
<sequence length="274" mass="30090">MEQSLQEGIIRPHRGRGEPSIPADVLMVMPPYELRHLARRVSAEPVAFADSDLYRLYLPKEGSRGACALSGPFLGAPHAVMGLEKLIALGARRIWAFGWCGSLSEAARIGDLLIPTRAYPEEGTSRHYPLDGLDLVPDAGLTAGLEKGLESAGLTYRRGAVWTTDAPYRETAVKVKHWQEQGALAVEMEASALMAVSLFRGVRLCALFVVSDELFEYRWRPGFRDPTLKKRSRAAAEALLDFVISEVKDLGRRPRVSEPGGGLEHLSGEAVDRE</sequence>
<dbReference type="InterPro" id="IPR035994">
    <property type="entry name" value="Nucleoside_phosphorylase_sf"/>
</dbReference>
<dbReference type="PANTHER" id="PTHR43691:SF11">
    <property type="entry name" value="FI09636P-RELATED"/>
    <property type="match status" value="1"/>
</dbReference>
<dbReference type="AlphaFoldDB" id="A0A653A1G6"/>
<evidence type="ECO:0000256" key="4">
    <source>
        <dbReference type="SAM" id="MobiDB-lite"/>
    </source>
</evidence>
<dbReference type="GO" id="GO:0004731">
    <property type="term" value="F:purine-nucleoside phosphorylase activity"/>
    <property type="evidence" value="ECO:0007669"/>
    <property type="project" value="TreeGrafter"/>
</dbReference>
<reference evidence="6" key="1">
    <citation type="submission" date="2018-07" db="EMBL/GenBank/DDBJ databases">
        <authorList>
            <consortium name="Genoscope - CEA"/>
            <person name="William W."/>
        </authorList>
    </citation>
    <scope>NUCLEOTIDE SEQUENCE</scope>
    <source>
        <strain evidence="6">IK1</strain>
    </source>
</reference>
<dbReference type="CDD" id="cd09007">
    <property type="entry name" value="NP-I_spr0068"/>
    <property type="match status" value="1"/>
</dbReference>
<organism evidence="6">
    <name type="scientific">Uncultured Desulfatiglans sp</name>
    <dbReference type="NCBI Taxonomy" id="1748965"/>
    <lineage>
        <taxon>Bacteria</taxon>
        <taxon>Pseudomonadati</taxon>
        <taxon>Thermodesulfobacteriota</taxon>
        <taxon>Desulfobacteria</taxon>
        <taxon>Desulfatiglandales</taxon>
        <taxon>Desulfatiglandaceae</taxon>
        <taxon>Desulfatiglans</taxon>
        <taxon>environmental samples</taxon>
    </lineage>
</organism>
<gene>
    <name evidence="6" type="ORF">TRIP_B200020</name>
</gene>
<dbReference type="EMBL" id="UPXX01000013">
    <property type="protein sequence ID" value="VBB41880.1"/>
    <property type="molecule type" value="Genomic_DNA"/>
</dbReference>
<dbReference type="Gene3D" id="3.40.50.1580">
    <property type="entry name" value="Nucleoside phosphorylase domain"/>
    <property type="match status" value="1"/>
</dbReference>
<evidence type="ECO:0000259" key="5">
    <source>
        <dbReference type="Pfam" id="PF01048"/>
    </source>
</evidence>
<dbReference type="GO" id="GO:0004850">
    <property type="term" value="F:uridine phosphorylase activity"/>
    <property type="evidence" value="ECO:0007669"/>
    <property type="project" value="UniProtKB-EC"/>
</dbReference>
<comment type="catalytic activity">
    <reaction evidence="3">
        <text>uridine + phosphate = alpha-D-ribose 1-phosphate + uracil</text>
        <dbReference type="Rhea" id="RHEA:24388"/>
        <dbReference type="ChEBI" id="CHEBI:16704"/>
        <dbReference type="ChEBI" id="CHEBI:17568"/>
        <dbReference type="ChEBI" id="CHEBI:43474"/>
        <dbReference type="ChEBI" id="CHEBI:57720"/>
        <dbReference type="EC" id="2.4.2.3"/>
    </reaction>
</comment>
<accession>A0A653A1G6</accession>
<dbReference type="PANTHER" id="PTHR43691">
    <property type="entry name" value="URIDINE PHOSPHORYLASE"/>
    <property type="match status" value="1"/>
</dbReference>
<name>A0A653A1G6_UNCDX</name>
<evidence type="ECO:0000313" key="6">
    <source>
        <dbReference type="EMBL" id="VBB41880.1"/>
    </source>
</evidence>
<dbReference type="GO" id="GO:0005829">
    <property type="term" value="C:cytosol"/>
    <property type="evidence" value="ECO:0007669"/>
    <property type="project" value="TreeGrafter"/>
</dbReference>
<evidence type="ECO:0000256" key="1">
    <source>
        <dbReference type="ARBA" id="ARBA00011888"/>
    </source>
</evidence>
<dbReference type="InterPro" id="IPR000845">
    <property type="entry name" value="Nucleoside_phosphorylase_d"/>
</dbReference>
<dbReference type="EC" id="2.4.2.3" evidence="1"/>
<evidence type="ECO:0000256" key="3">
    <source>
        <dbReference type="ARBA" id="ARBA00048447"/>
    </source>
</evidence>